<dbReference type="EMBL" id="JAWDIT010000003">
    <property type="protein sequence ID" value="MDU0345956.1"/>
    <property type="molecule type" value="Genomic_DNA"/>
</dbReference>
<keyword evidence="2" id="KW-1277">Toxin-antitoxin system</keyword>
<dbReference type="InterPro" id="IPR003477">
    <property type="entry name" value="PemK-like"/>
</dbReference>
<comment type="similarity">
    <text evidence="1">Belongs to the PemK/MazF family.</text>
</comment>
<protein>
    <submittedName>
        <fullName evidence="4">Type II toxin-antitoxin system PemK/MazF family toxin</fullName>
        <ecNumber evidence="4">3.1.-.-</ecNumber>
    </submittedName>
</protein>
<evidence type="ECO:0000313" key="5">
    <source>
        <dbReference type="Proteomes" id="UP001261125"/>
    </source>
</evidence>
<feature type="compositionally biased region" description="Low complexity" evidence="3">
    <location>
        <begin position="16"/>
        <end position="28"/>
    </location>
</feature>
<feature type="compositionally biased region" description="Low complexity" evidence="3">
    <location>
        <begin position="36"/>
        <end position="45"/>
    </location>
</feature>
<dbReference type="SUPFAM" id="SSF50118">
    <property type="entry name" value="Cell growth inhibitor/plasmid maintenance toxic component"/>
    <property type="match status" value="1"/>
</dbReference>
<feature type="region of interest" description="Disordered" evidence="3">
    <location>
        <begin position="13"/>
        <end position="74"/>
    </location>
</feature>
<dbReference type="EC" id="3.1.-.-" evidence="4"/>
<reference evidence="4 5" key="1">
    <citation type="submission" date="2023-09" db="EMBL/GenBank/DDBJ databases">
        <title>Microbacterium fusihabitans sp. nov., Microbacterium phycihabitans sp. nov., and Microbacterium cervinum sp. nov., isolated from dried seaweeds of beach.</title>
        <authorList>
            <person name="Lee S.D."/>
        </authorList>
    </citation>
    <scope>NUCLEOTIDE SEQUENCE [LARGE SCALE GENOMIC DNA]</scope>
    <source>
        <strain evidence="4 5">KSW2-29</strain>
    </source>
</reference>
<dbReference type="Gene3D" id="2.30.30.110">
    <property type="match status" value="1"/>
</dbReference>
<dbReference type="RefSeq" id="WP_316004404.1">
    <property type="nucleotide sequence ID" value="NZ_JAWDIT010000003.1"/>
</dbReference>
<dbReference type="InterPro" id="IPR011067">
    <property type="entry name" value="Plasmid_toxin/cell-grow_inhib"/>
</dbReference>
<keyword evidence="5" id="KW-1185">Reference proteome</keyword>
<gene>
    <name evidence="4" type="ORF">RWH44_09595</name>
</gene>
<dbReference type="Pfam" id="PF02452">
    <property type="entry name" value="PemK_toxin"/>
    <property type="match status" value="1"/>
</dbReference>
<evidence type="ECO:0000256" key="3">
    <source>
        <dbReference type="SAM" id="MobiDB-lite"/>
    </source>
</evidence>
<dbReference type="Proteomes" id="UP001261125">
    <property type="component" value="Unassembled WGS sequence"/>
</dbReference>
<name>A0ABU3SN06_9MICO</name>
<comment type="caution">
    <text evidence="4">The sequence shown here is derived from an EMBL/GenBank/DDBJ whole genome shotgun (WGS) entry which is preliminary data.</text>
</comment>
<organism evidence="4 5">
    <name type="scientific">Microbacterium phycohabitans</name>
    <dbReference type="NCBI Taxonomy" id="3075993"/>
    <lineage>
        <taxon>Bacteria</taxon>
        <taxon>Bacillati</taxon>
        <taxon>Actinomycetota</taxon>
        <taxon>Actinomycetes</taxon>
        <taxon>Micrococcales</taxon>
        <taxon>Microbacteriaceae</taxon>
        <taxon>Microbacterium</taxon>
    </lineage>
</organism>
<evidence type="ECO:0000313" key="4">
    <source>
        <dbReference type="EMBL" id="MDU0345956.1"/>
    </source>
</evidence>
<accession>A0ABU3SN06</accession>
<evidence type="ECO:0000256" key="1">
    <source>
        <dbReference type="ARBA" id="ARBA00007521"/>
    </source>
</evidence>
<sequence length="179" mass="19752">MGTTSRVLSALLGLFRSGSATTPSTRPSRPSPAPTRPTSRPDAPSVTETVEVDPPRRLTLSYAPERDGAPDGGEIVWTWVPYEERDGRGKDRPVLILGRADATRSYAVRLTSKPHDGDRQYLPLGTGEWDPQRRPSWVDVEQVYLVHDSGVRREAAALDRKRFDAVAAALSARYGWTRG</sequence>
<proteinExistence type="inferred from homology"/>
<dbReference type="GO" id="GO:0016787">
    <property type="term" value="F:hydrolase activity"/>
    <property type="evidence" value="ECO:0007669"/>
    <property type="project" value="UniProtKB-KW"/>
</dbReference>
<keyword evidence="4" id="KW-0378">Hydrolase</keyword>
<evidence type="ECO:0000256" key="2">
    <source>
        <dbReference type="ARBA" id="ARBA00022649"/>
    </source>
</evidence>